<feature type="chain" id="PRO_5045486041" evidence="1">
    <location>
        <begin position="22"/>
        <end position="352"/>
    </location>
</feature>
<comment type="caution">
    <text evidence="2">The sequence shown here is derived from an EMBL/GenBank/DDBJ whole genome shotgun (WGS) entry which is preliminary data.</text>
</comment>
<organism evidence="2 3">
    <name type="scientific">Asticcacaulis aquaticus</name>
    <dbReference type="NCBI Taxonomy" id="2984212"/>
    <lineage>
        <taxon>Bacteria</taxon>
        <taxon>Pseudomonadati</taxon>
        <taxon>Pseudomonadota</taxon>
        <taxon>Alphaproteobacteria</taxon>
        <taxon>Caulobacterales</taxon>
        <taxon>Caulobacteraceae</taxon>
        <taxon>Asticcacaulis</taxon>
    </lineage>
</organism>
<dbReference type="RefSeq" id="WP_272749652.1">
    <property type="nucleotide sequence ID" value="NZ_JAQQKX010000022.1"/>
</dbReference>
<evidence type="ECO:0000313" key="3">
    <source>
        <dbReference type="Proteomes" id="UP001214854"/>
    </source>
</evidence>
<dbReference type="PROSITE" id="PS51257">
    <property type="entry name" value="PROKAR_LIPOPROTEIN"/>
    <property type="match status" value="1"/>
</dbReference>
<feature type="signal peptide" evidence="1">
    <location>
        <begin position="1"/>
        <end position="21"/>
    </location>
</feature>
<reference evidence="2 3" key="1">
    <citation type="submission" date="2023-01" db="EMBL/GenBank/DDBJ databases">
        <title>Novel species of the genus Asticcacaulis isolated from rivers.</title>
        <authorList>
            <person name="Lu H."/>
        </authorList>
    </citation>
    <scope>NUCLEOTIDE SEQUENCE [LARGE SCALE GENOMIC DNA]</scope>
    <source>
        <strain evidence="2 3">BYS171W</strain>
    </source>
</reference>
<protein>
    <submittedName>
        <fullName evidence="2">Uncharacterized protein</fullName>
    </submittedName>
</protein>
<dbReference type="EMBL" id="JAQQKX010000022">
    <property type="protein sequence ID" value="MDC7685146.1"/>
    <property type="molecule type" value="Genomic_DNA"/>
</dbReference>
<proteinExistence type="predicted"/>
<keyword evidence="1" id="KW-0732">Signal</keyword>
<sequence length="352" mass="39235">MKRMLCVLGALGLIGCSPDYAEPSDTPVRQSAPESPGIQRAFYYEGQVWILDNEGRLATLNREKGVRVDQALPERGRDMCLRDGALWMLTGVTDSPRRVLRRKVGSEWRTEANLPDDPAPLVGMDCTGDAITVLTRQRIAEIHKGEVKVQTLEKPIQIQDDSSELNTALFKNADYLYAGLNAGEFATGLYLINRKTAQTIAMGMAERDDSCSNINSIMCHNIYAMTYVPWQRECFALAASMPMMPEAGILKLCGRQGSVLYERPGYEPERYMRFYDLLAVGDRLVALGENGVYQFKDGKLVSRTPYPKLEAISGISVNFGDPDYILIDTLPNYGTSKGYGFRLIPRAPPEPR</sequence>
<accession>A0ABT5I0D8</accession>
<evidence type="ECO:0000256" key="1">
    <source>
        <dbReference type="SAM" id="SignalP"/>
    </source>
</evidence>
<dbReference type="Proteomes" id="UP001214854">
    <property type="component" value="Unassembled WGS sequence"/>
</dbReference>
<name>A0ABT5I0D8_9CAUL</name>
<evidence type="ECO:0000313" key="2">
    <source>
        <dbReference type="EMBL" id="MDC7685146.1"/>
    </source>
</evidence>
<gene>
    <name evidence="2" type="ORF">PQU92_17825</name>
</gene>
<keyword evidence="3" id="KW-1185">Reference proteome</keyword>